<dbReference type="AlphaFoldDB" id="D3SLJ1"/>
<dbReference type="HOGENOM" id="CLU_2014175_0_0_0"/>
<evidence type="ECO:0000313" key="1">
    <source>
        <dbReference type="EMBL" id="ADC89621.1"/>
    </source>
</evidence>
<dbReference type="KEGG" id="tal:Thal_0989"/>
<dbReference type="EMBL" id="CP001931">
    <property type="protein sequence ID" value="ADC89621.1"/>
    <property type="molecule type" value="Genomic_DNA"/>
</dbReference>
<evidence type="ECO:0000313" key="2">
    <source>
        <dbReference type="Proteomes" id="UP000002043"/>
    </source>
</evidence>
<sequence>MRRYLLFVLPFLLSMAEPLRTDTKISLLVIDAAGKEHLLNGPVCDGRPFLPVREGLVEYVVSFSQLSRGVVLRKEGKDLVMRLTFKDGREEEVRVSADTFCRASSPIGRASFYLKDIKEIQVR</sequence>
<gene>
    <name evidence="1" type="ordered locus">Thal_0989</name>
</gene>
<reference evidence="2" key="1">
    <citation type="journal article" date="2010" name="Stand. Genomic Sci.">
        <title>Complete genome sequence of Thermocrinis albus type strain (HI 11/12T).</title>
        <authorList>
            <person name="Wirth R."/>
            <person name="Sikorski J."/>
            <person name="Brambilla E."/>
            <person name="Misra M."/>
            <person name="Lapidus A."/>
            <person name="Copeland A."/>
            <person name="Nolan M."/>
            <person name="Lucas S."/>
            <person name="Chen F."/>
            <person name="Tice H."/>
            <person name="Cheng J.F."/>
            <person name="Han C."/>
            <person name="Detter J.C."/>
            <person name="Tapia R."/>
            <person name="Bruce D."/>
            <person name="Goodwin L."/>
            <person name="Pitluck S."/>
            <person name="Pati A."/>
            <person name="Anderson I."/>
            <person name="Ivanova N."/>
            <person name="Mavromatis K."/>
            <person name="Mikhailova N."/>
            <person name="Chen A."/>
            <person name="Palaniappan K."/>
            <person name="Bilek Y."/>
            <person name="Hader T."/>
            <person name="Land M."/>
            <person name="Hauser L."/>
            <person name="Chang Y.J."/>
            <person name="Jeffries C.D."/>
            <person name="Tindall B.J."/>
            <person name="Rohde M."/>
            <person name="Goker M."/>
            <person name="Bristow J."/>
            <person name="Eisen J.A."/>
            <person name="Markowitz V."/>
            <person name="Hugenholtz P."/>
            <person name="Kyrpides N.C."/>
            <person name="Klenk H.P."/>
        </authorList>
    </citation>
    <scope>NUCLEOTIDE SEQUENCE [LARGE SCALE GENOMIC DNA]</scope>
    <source>
        <strain evidence="2">DSM 14484 / JCM 11386 / HI 11/12</strain>
    </source>
</reference>
<name>D3SLJ1_THEAH</name>
<protein>
    <submittedName>
        <fullName evidence="1">Uncharacterized protein</fullName>
    </submittedName>
</protein>
<keyword evidence="2" id="KW-1185">Reference proteome</keyword>
<organism evidence="1 2">
    <name type="scientific">Thermocrinis albus (strain DSM 14484 / JCM 11386 / HI 11/12)</name>
    <dbReference type="NCBI Taxonomy" id="638303"/>
    <lineage>
        <taxon>Bacteria</taxon>
        <taxon>Pseudomonadati</taxon>
        <taxon>Aquificota</taxon>
        <taxon>Aquificia</taxon>
        <taxon>Aquificales</taxon>
        <taxon>Aquificaceae</taxon>
        <taxon>Thermocrinis</taxon>
    </lineage>
</organism>
<dbReference type="STRING" id="638303.Thal_0989"/>
<dbReference type="OrthoDB" id="14806at2"/>
<proteinExistence type="predicted"/>
<dbReference type="Proteomes" id="UP000002043">
    <property type="component" value="Chromosome"/>
</dbReference>
<accession>D3SLJ1</accession>
<dbReference type="RefSeq" id="WP_012992027.1">
    <property type="nucleotide sequence ID" value="NC_013894.1"/>
</dbReference>